<evidence type="ECO:0000313" key="2">
    <source>
        <dbReference type="Proteomes" id="UP000275078"/>
    </source>
</evidence>
<sequence>MPTTFVSLPHEMRLEIFKQLPTLEDAVAFRYVDLTNSQLITEKFFRLHFLTPKEQRLLSFFADNSRSGMFKVLDTTIITEKGVVDCQKALTKCTESSSLSQKRTCLHLLRGLVRRTDEGEMDPGSQLYVGGVIQKMREGKFILAMAEQTPSWDGPMHDLECLYQDHLHRCIAEEQRNPRLKAAPS</sequence>
<evidence type="ECO:0000313" key="1">
    <source>
        <dbReference type="EMBL" id="RPA80328.1"/>
    </source>
</evidence>
<reference evidence="1 2" key="1">
    <citation type="journal article" date="2018" name="Nat. Ecol. Evol.">
        <title>Pezizomycetes genomes reveal the molecular basis of ectomycorrhizal truffle lifestyle.</title>
        <authorList>
            <person name="Murat C."/>
            <person name="Payen T."/>
            <person name="Noel B."/>
            <person name="Kuo A."/>
            <person name="Morin E."/>
            <person name="Chen J."/>
            <person name="Kohler A."/>
            <person name="Krizsan K."/>
            <person name="Balestrini R."/>
            <person name="Da Silva C."/>
            <person name="Montanini B."/>
            <person name="Hainaut M."/>
            <person name="Levati E."/>
            <person name="Barry K.W."/>
            <person name="Belfiori B."/>
            <person name="Cichocki N."/>
            <person name="Clum A."/>
            <person name="Dockter R.B."/>
            <person name="Fauchery L."/>
            <person name="Guy J."/>
            <person name="Iotti M."/>
            <person name="Le Tacon F."/>
            <person name="Lindquist E.A."/>
            <person name="Lipzen A."/>
            <person name="Malagnac F."/>
            <person name="Mello A."/>
            <person name="Molinier V."/>
            <person name="Miyauchi S."/>
            <person name="Poulain J."/>
            <person name="Riccioni C."/>
            <person name="Rubini A."/>
            <person name="Sitrit Y."/>
            <person name="Splivallo R."/>
            <person name="Traeger S."/>
            <person name="Wang M."/>
            <person name="Zifcakova L."/>
            <person name="Wipf D."/>
            <person name="Zambonelli A."/>
            <person name="Paolocci F."/>
            <person name="Nowrousian M."/>
            <person name="Ottonello S."/>
            <person name="Baldrian P."/>
            <person name="Spatafora J.W."/>
            <person name="Henrissat B."/>
            <person name="Nagy L.G."/>
            <person name="Aury J.M."/>
            <person name="Wincker P."/>
            <person name="Grigoriev I.V."/>
            <person name="Bonfante P."/>
            <person name="Martin F.M."/>
        </authorList>
    </citation>
    <scope>NUCLEOTIDE SEQUENCE [LARGE SCALE GENOMIC DNA]</scope>
    <source>
        <strain evidence="1 2">RN42</strain>
    </source>
</reference>
<accession>A0A3N4I6L4</accession>
<dbReference type="EMBL" id="ML119689">
    <property type="protein sequence ID" value="RPA80328.1"/>
    <property type="molecule type" value="Genomic_DNA"/>
</dbReference>
<evidence type="ECO:0008006" key="3">
    <source>
        <dbReference type="Google" id="ProtNLM"/>
    </source>
</evidence>
<organism evidence="1 2">
    <name type="scientific">Ascobolus immersus RN42</name>
    <dbReference type="NCBI Taxonomy" id="1160509"/>
    <lineage>
        <taxon>Eukaryota</taxon>
        <taxon>Fungi</taxon>
        <taxon>Dikarya</taxon>
        <taxon>Ascomycota</taxon>
        <taxon>Pezizomycotina</taxon>
        <taxon>Pezizomycetes</taxon>
        <taxon>Pezizales</taxon>
        <taxon>Ascobolaceae</taxon>
        <taxon>Ascobolus</taxon>
    </lineage>
</organism>
<dbReference type="Proteomes" id="UP000275078">
    <property type="component" value="Unassembled WGS sequence"/>
</dbReference>
<proteinExistence type="predicted"/>
<keyword evidence="2" id="KW-1185">Reference proteome</keyword>
<protein>
    <recommendedName>
        <fullName evidence="3">F-box domain-containing protein</fullName>
    </recommendedName>
</protein>
<gene>
    <name evidence="1" type="ORF">BJ508DRAFT_307531</name>
</gene>
<name>A0A3N4I6L4_ASCIM</name>
<dbReference type="AlphaFoldDB" id="A0A3N4I6L4"/>